<sequence length="93" mass="10397">MFYSNLPKLQSMVHSLPAPVSNAAFNLPVPGPVSSMTYNVPTALQAPVSNCAQSCPPTFVPYPTNSCHNHFNSYNSHYDIYHNPYCETFDYFC</sequence>
<proteinExistence type="predicted"/>
<accession>A0A3B0JHG1</accession>
<protein>
    <submittedName>
        <fullName evidence="1">Uncharacterized protein</fullName>
    </submittedName>
</protein>
<dbReference type="EMBL" id="OUNF01000153">
    <property type="protein sequence ID" value="SPP33944.1"/>
    <property type="molecule type" value="Genomic_DNA"/>
</dbReference>
<reference evidence="1" key="1">
    <citation type="submission" date="2018-04" db="EMBL/GenBank/DDBJ databases">
        <authorList>
            <person name="Go L.Y."/>
            <person name="Mitchell J.A."/>
        </authorList>
    </citation>
    <scope>NUCLEOTIDE SEQUENCE</scope>
    <source>
        <strain evidence="1">WBAF</strain>
    </source>
</reference>
<evidence type="ECO:0000313" key="1">
    <source>
        <dbReference type="EMBL" id="SPP33944.1"/>
    </source>
</evidence>
<dbReference type="AlphaFoldDB" id="A0A3B0JHG1"/>
<name>A0A3B0JHG1_9RICK</name>
<organism evidence="1">
    <name type="scientific">Wolbachia endosymbiont of Aleurodicus floccissimus</name>
    <dbReference type="NCBI Taxonomy" id="2152762"/>
    <lineage>
        <taxon>Bacteria</taxon>
        <taxon>Pseudomonadati</taxon>
        <taxon>Pseudomonadota</taxon>
        <taxon>Alphaproteobacteria</taxon>
        <taxon>Rickettsiales</taxon>
        <taxon>Anaplasmataceae</taxon>
        <taxon>Wolbachieae</taxon>
        <taxon>Wolbachia</taxon>
    </lineage>
</organism>
<gene>
    <name evidence="1" type="ORF">WBAF_0555</name>
</gene>